<reference evidence="1 2" key="1">
    <citation type="submission" date="2017-05" db="EMBL/GenBank/DDBJ databases">
        <title>High clonality and local adaptation shapes Vibrionaceae linages within an endangered oasis.</title>
        <authorList>
            <person name="Vazquez-Rosas-Landa M."/>
        </authorList>
    </citation>
    <scope>NUCLEOTIDE SEQUENCE [LARGE SCALE GENOMIC DNA]</scope>
    <source>
        <strain evidence="1 2">P46_P4S1P180</strain>
    </source>
</reference>
<evidence type="ECO:0000313" key="2">
    <source>
        <dbReference type="Proteomes" id="UP000465712"/>
    </source>
</evidence>
<proteinExistence type="predicted"/>
<name>A0A7X5ASX5_9GAMM</name>
<dbReference type="AlphaFoldDB" id="A0A7X5ASX5"/>
<evidence type="ECO:0000313" key="1">
    <source>
        <dbReference type="EMBL" id="NAW66709.1"/>
    </source>
</evidence>
<protein>
    <recommendedName>
        <fullName evidence="3">Phage tail protein</fullName>
    </recommendedName>
</protein>
<dbReference type="Pfam" id="PF06995">
    <property type="entry name" value="Phage_P2_GpU"/>
    <property type="match status" value="1"/>
</dbReference>
<organism evidence="1 2">
    <name type="scientific">Photobacterium halotolerans</name>
    <dbReference type="NCBI Taxonomy" id="265726"/>
    <lineage>
        <taxon>Bacteria</taxon>
        <taxon>Pseudomonadati</taxon>
        <taxon>Pseudomonadota</taxon>
        <taxon>Gammaproteobacteria</taxon>
        <taxon>Vibrionales</taxon>
        <taxon>Vibrionaceae</taxon>
        <taxon>Photobacterium</taxon>
    </lineage>
</organism>
<dbReference type="EMBL" id="WXWW01000231">
    <property type="protein sequence ID" value="NAW66709.1"/>
    <property type="molecule type" value="Genomic_DNA"/>
</dbReference>
<dbReference type="InterPro" id="IPR009734">
    <property type="entry name" value="Myoviridae_GpU"/>
</dbReference>
<sequence length="124" mass="13898">MHHLVIGEFVFSVGGKTPLTRFNRTTPGAFSEVAIIDGARSERTGRPLESIDLSAKWLQYGATAKVDKIRVLIDEPQQVSDGQGNNLGRWTIRNLTEGKTEFIHDGRAMVTDVQLQLLEYRNED</sequence>
<evidence type="ECO:0008006" key="3">
    <source>
        <dbReference type="Google" id="ProtNLM"/>
    </source>
</evidence>
<dbReference type="RefSeq" id="WP_161446196.1">
    <property type="nucleotide sequence ID" value="NZ_WXWW01000231.1"/>
</dbReference>
<comment type="caution">
    <text evidence="1">The sequence shown here is derived from an EMBL/GenBank/DDBJ whole genome shotgun (WGS) entry which is preliminary data.</text>
</comment>
<accession>A0A7X5ASX5</accession>
<gene>
    <name evidence="1" type="ORF">CAG72_16040</name>
</gene>
<dbReference type="Proteomes" id="UP000465712">
    <property type="component" value="Unassembled WGS sequence"/>
</dbReference>